<gene>
    <name evidence="4" type="ORF">RAK27_13310</name>
</gene>
<feature type="domain" description="Mga helix-turn-helix" evidence="3">
    <location>
        <begin position="71"/>
        <end position="156"/>
    </location>
</feature>
<dbReference type="InterPro" id="IPR036388">
    <property type="entry name" value="WH-like_DNA-bd_sf"/>
</dbReference>
<keyword evidence="1" id="KW-0805">Transcription regulation</keyword>
<evidence type="ECO:0000256" key="2">
    <source>
        <dbReference type="ARBA" id="ARBA00023163"/>
    </source>
</evidence>
<protein>
    <submittedName>
        <fullName evidence="4">Helix-turn-helix domain-containing protein</fullName>
    </submittedName>
</protein>
<evidence type="ECO:0000256" key="1">
    <source>
        <dbReference type="ARBA" id="ARBA00023015"/>
    </source>
</evidence>
<keyword evidence="2" id="KW-0804">Transcription</keyword>
<dbReference type="Pfam" id="PF05043">
    <property type="entry name" value="Mga"/>
    <property type="match status" value="1"/>
</dbReference>
<proteinExistence type="predicted"/>
<name>A0AAW9JS70_CARML</name>
<dbReference type="RefSeq" id="WP_322809319.1">
    <property type="nucleotide sequence ID" value="NZ_JAVBVO010000003.1"/>
</dbReference>
<dbReference type="InterPro" id="IPR050661">
    <property type="entry name" value="BglG_antiterminators"/>
</dbReference>
<evidence type="ECO:0000313" key="4">
    <source>
        <dbReference type="EMBL" id="MDZ5759635.1"/>
    </source>
</evidence>
<dbReference type="PANTHER" id="PTHR30185">
    <property type="entry name" value="CRYPTIC BETA-GLUCOSIDE BGL OPERON ANTITERMINATOR"/>
    <property type="match status" value="1"/>
</dbReference>
<evidence type="ECO:0000259" key="3">
    <source>
        <dbReference type="Pfam" id="PF05043"/>
    </source>
</evidence>
<evidence type="ECO:0000313" key="5">
    <source>
        <dbReference type="Proteomes" id="UP001290462"/>
    </source>
</evidence>
<reference evidence="4" key="1">
    <citation type="submission" date="2023-08" db="EMBL/GenBank/DDBJ databases">
        <title>Genomic characterization of piscicolin 126 produced by Carnobacterium maltaromaticum CM22 strain isolated from salmon (Salmo salar).</title>
        <authorList>
            <person name="Gonzalez-Gragera E."/>
            <person name="Garcia-Lopez J.D."/>
            <person name="Teso-Perez C."/>
            <person name="Gimenez-Hernandez I."/>
            <person name="Peralta-Sanchez J.M."/>
            <person name="Valdivia E."/>
            <person name="Montalban-Lopez M."/>
            <person name="Martin-Platero A.M."/>
            <person name="Banos A."/>
            <person name="Martinez-Bueno M."/>
        </authorList>
    </citation>
    <scope>NUCLEOTIDE SEQUENCE</scope>
    <source>
        <strain evidence="4">CM22</strain>
    </source>
</reference>
<sequence length="485" mass="58486">MRELLNKQHLRQLELVEYLSYNTCTIADVMKEFSYHIQTVQSYIYEINRIIAPLEIRIDEKKVASIYYPENYSIEYIYSRFIYESSEYELLEKIFFDETKSIDEWAEELFLTSSTLRRSINRMNIELKKESISIEGKKLMLAGNEAKIVHFMVRLFLEKYVDNEVPFNSKQLKAIEILLKYYTKNKSISLNFKDYEIIKNLVLVSIVRVQNQHYVYEHEQDLTKYNNRILKSKMVNLIFKNLFKLELSDELIYRFTYTITSGEYLSAFDDIHAISKNKIKVIENVKMIEEIVDQIQKKLEIPIKNREHLVLSLYNEYSMQYGKNFILYDFSKEFTLSLEKLFPNVTLILKKMLRPLSLTGEEWEIFQYIYLFATHCESFFNIIRTREKKVKIALFSTNDLEYLKFLKEEIYLKFSYHFEVEILNDYSIKDFKLKEYDFDIVITNISGLKFENYLTLCFPIFPQQENWVMLHEAYEKIIKQNNEKK</sequence>
<dbReference type="InterPro" id="IPR007737">
    <property type="entry name" value="Mga_HTH"/>
</dbReference>
<dbReference type="Proteomes" id="UP001290462">
    <property type="component" value="Unassembled WGS sequence"/>
</dbReference>
<organism evidence="4 5">
    <name type="scientific">Carnobacterium maltaromaticum</name>
    <name type="common">Carnobacterium piscicola</name>
    <dbReference type="NCBI Taxonomy" id="2751"/>
    <lineage>
        <taxon>Bacteria</taxon>
        <taxon>Bacillati</taxon>
        <taxon>Bacillota</taxon>
        <taxon>Bacilli</taxon>
        <taxon>Lactobacillales</taxon>
        <taxon>Carnobacteriaceae</taxon>
        <taxon>Carnobacterium</taxon>
    </lineage>
</organism>
<dbReference type="Gene3D" id="1.10.10.10">
    <property type="entry name" value="Winged helix-like DNA-binding domain superfamily/Winged helix DNA-binding domain"/>
    <property type="match status" value="1"/>
</dbReference>
<dbReference type="EMBL" id="JAVBVO010000003">
    <property type="protein sequence ID" value="MDZ5759635.1"/>
    <property type="molecule type" value="Genomic_DNA"/>
</dbReference>
<dbReference type="PANTHER" id="PTHR30185:SF18">
    <property type="entry name" value="TRANSCRIPTIONAL REGULATOR MTLR"/>
    <property type="match status" value="1"/>
</dbReference>
<dbReference type="AlphaFoldDB" id="A0AAW9JS70"/>
<comment type="caution">
    <text evidence="4">The sequence shown here is derived from an EMBL/GenBank/DDBJ whole genome shotgun (WGS) entry which is preliminary data.</text>
</comment>
<accession>A0AAW9JS70</accession>